<proteinExistence type="predicted"/>
<sequence>MQRFRGLPASDQIRAIDSFAQASRVGPPREWLRRGLAEILKTYGEDAQGRKRTGSLLRDIHNVLQWCCKSGVARPAINQSTFSRFLDGRTTSSSRLPLGHLTLFLLAAQSGPVASQVQQKITRHLAAHPAQVDFFSRLLDREQTSLPSREGAHSLAPELRIFDALLGHSAESRQLLAHDFLRSPAPWPREDEAYYAVYRHSTDNGAIVKTFLVVQTPHWSGTRNWGFHHFLQGGPKFHGEISRISEGVVFAFPPSYLLLGFSYNIDVLHFRTLSPADREPFRRDIRGLELIAIEEADVKNAKRLFSGVMQTQAASGQPVVARAAFLYLGSSSANSRQLTHLAVKPTEIHDRDLEDDVAELVRSLRKDGPLSRFSSGPAWR</sequence>
<dbReference type="AlphaFoldDB" id="A0A1C3XIV6"/>
<name>A0A1C3XIV6_9BRAD</name>
<evidence type="ECO:0000313" key="2">
    <source>
        <dbReference type="Proteomes" id="UP000199184"/>
    </source>
</evidence>
<dbReference type="Proteomes" id="UP000199184">
    <property type="component" value="Unassembled WGS sequence"/>
</dbReference>
<accession>A0A1C3XIV6</accession>
<dbReference type="EMBL" id="FMAI01000016">
    <property type="protein sequence ID" value="SCB52075.1"/>
    <property type="molecule type" value="Genomic_DNA"/>
</dbReference>
<reference evidence="2" key="1">
    <citation type="submission" date="2016-08" db="EMBL/GenBank/DDBJ databases">
        <authorList>
            <person name="Varghese N."/>
            <person name="Submissions Spin"/>
        </authorList>
    </citation>
    <scope>NUCLEOTIDE SEQUENCE [LARGE SCALE GENOMIC DNA]</scope>
    <source>
        <strain evidence="2">ERR11</strain>
    </source>
</reference>
<organism evidence="1 2">
    <name type="scientific">Bradyrhizobium shewense</name>
    <dbReference type="NCBI Taxonomy" id="1761772"/>
    <lineage>
        <taxon>Bacteria</taxon>
        <taxon>Pseudomonadati</taxon>
        <taxon>Pseudomonadota</taxon>
        <taxon>Alphaproteobacteria</taxon>
        <taxon>Hyphomicrobiales</taxon>
        <taxon>Nitrobacteraceae</taxon>
        <taxon>Bradyrhizobium</taxon>
    </lineage>
</organism>
<gene>
    <name evidence="1" type="ORF">GA0061098_1016154</name>
</gene>
<protein>
    <submittedName>
        <fullName evidence="1">Uncharacterized protein</fullName>
    </submittedName>
</protein>
<evidence type="ECO:0000313" key="1">
    <source>
        <dbReference type="EMBL" id="SCB52075.1"/>
    </source>
</evidence>
<keyword evidence="2" id="KW-1185">Reference proteome</keyword>